<feature type="compositionally biased region" description="Polar residues" evidence="5">
    <location>
        <begin position="11"/>
        <end position="20"/>
    </location>
</feature>
<reference evidence="7 8" key="1">
    <citation type="submission" date="2018-03" db="EMBL/GenBank/DDBJ databases">
        <authorList>
            <person name="Guldener U."/>
        </authorList>
    </citation>
    <scope>NUCLEOTIDE SEQUENCE [LARGE SCALE GENOMIC DNA]</scope>
    <source>
        <strain evidence="7 8">NBRC100155</strain>
    </source>
</reference>
<dbReference type="EMBL" id="OOIN01000001">
    <property type="protein sequence ID" value="SPO20056.1"/>
    <property type="molecule type" value="Genomic_DNA"/>
</dbReference>
<organism evidence="7 8">
    <name type="scientific">Ustilago trichophora</name>
    <dbReference type="NCBI Taxonomy" id="86804"/>
    <lineage>
        <taxon>Eukaryota</taxon>
        <taxon>Fungi</taxon>
        <taxon>Dikarya</taxon>
        <taxon>Basidiomycota</taxon>
        <taxon>Ustilaginomycotina</taxon>
        <taxon>Ustilaginomycetes</taxon>
        <taxon>Ustilaginales</taxon>
        <taxon>Ustilaginaceae</taxon>
        <taxon>Ustilago</taxon>
    </lineage>
</organism>
<feature type="transmembrane region" description="Helical" evidence="6">
    <location>
        <begin position="555"/>
        <end position="574"/>
    </location>
</feature>
<feature type="transmembrane region" description="Helical" evidence="6">
    <location>
        <begin position="164"/>
        <end position="184"/>
    </location>
</feature>
<evidence type="ECO:0000256" key="2">
    <source>
        <dbReference type="ARBA" id="ARBA00022692"/>
    </source>
</evidence>
<gene>
    <name evidence="7" type="ORF">UTRI_00450_B</name>
</gene>
<feature type="transmembrane region" description="Helical" evidence="6">
    <location>
        <begin position="386"/>
        <end position="404"/>
    </location>
</feature>
<dbReference type="GO" id="GO:0016020">
    <property type="term" value="C:membrane"/>
    <property type="evidence" value="ECO:0007669"/>
    <property type="project" value="UniProtKB-SubCell"/>
</dbReference>
<feature type="transmembrane region" description="Helical" evidence="6">
    <location>
        <begin position="248"/>
        <end position="266"/>
    </location>
</feature>
<accession>A0A5C3DS71</accession>
<dbReference type="GO" id="GO:0022857">
    <property type="term" value="F:transmembrane transporter activity"/>
    <property type="evidence" value="ECO:0007669"/>
    <property type="project" value="TreeGrafter"/>
</dbReference>
<dbReference type="Proteomes" id="UP000324022">
    <property type="component" value="Unassembled WGS sequence"/>
</dbReference>
<dbReference type="Gene3D" id="1.20.1250.20">
    <property type="entry name" value="MFS general substrate transporter like domains"/>
    <property type="match status" value="1"/>
</dbReference>
<keyword evidence="4 6" id="KW-0472">Membrane</keyword>
<dbReference type="AlphaFoldDB" id="A0A5C3DS71"/>
<evidence type="ECO:0000256" key="3">
    <source>
        <dbReference type="ARBA" id="ARBA00022989"/>
    </source>
</evidence>
<sequence>MTRRPSAAAQDETTPLLSYHSNDDGEGRWSLARRRSSAFLSFLSEPEDKEGQEYLDYQRKRAGYLIVFLATMYNIGIGIYNSFAVELIQTLTCAEYYHSSSSPESPFPTLPSAGDPLDLCSVPWVDKRTSQISTYCDAFGSVMACIASLFLAKWLLPRVSRRKLAMASVSVTLSFGVLVALLPTHYSFDPSIPSTSTLHPTTSLYLYVLLNIVGGLLGAPQTAMLLISQATMLDVVQEDEKTSGLSQVFASNTIGMALSSLLIRLVLPYFNLRFSILYHSGPFSPFWLSVTVWSFDLLLVYFLQPETRSLAQTKARSRRSSISSNEGSEASAPPTQTQGARASSSTSSAPRSPIAATLHNIKDTLGMFGYLLPYQSQPGAKRDYKLPLMLCAVIFSDNIGTVWANLVVFCSTHLRFGPPQVTTLLGVLGATKGLYALLALPWIVQIVRRAVKRRMREELMAASMEQLTSEDRVIKREESAIYTDRLIAMGSLACDILGFIAMGVAASHLSTAGIYGSLFLLMFAAGAVPSIQALSVDLFLAQDRPSDDSVAARDAFLGFLNLLATLLQTFGPLVNNAIYRWSIDHAVPALVFFWTSCSSFAALAFVASSSLFA</sequence>
<dbReference type="OrthoDB" id="2549609at2759"/>
<evidence type="ECO:0000256" key="6">
    <source>
        <dbReference type="SAM" id="Phobius"/>
    </source>
</evidence>
<keyword evidence="8" id="KW-1185">Reference proteome</keyword>
<evidence type="ECO:0000256" key="5">
    <source>
        <dbReference type="SAM" id="MobiDB-lite"/>
    </source>
</evidence>
<dbReference type="PANTHER" id="PTHR23507:SF1">
    <property type="entry name" value="FI18259P1-RELATED"/>
    <property type="match status" value="1"/>
</dbReference>
<dbReference type="PANTHER" id="PTHR23507">
    <property type="entry name" value="ZGC:174356"/>
    <property type="match status" value="1"/>
</dbReference>
<feature type="transmembrane region" description="Helical" evidence="6">
    <location>
        <begin position="132"/>
        <end position="152"/>
    </location>
</feature>
<feature type="compositionally biased region" description="Low complexity" evidence="5">
    <location>
        <begin position="340"/>
        <end position="352"/>
    </location>
</feature>
<evidence type="ECO:0000313" key="7">
    <source>
        <dbReference type="EMBL" id="SPO20056.1"/>
    </source>
</evidence>
<feature type="region of interest" description="Disordered" evidence="5">
    <location>
        <begin position="1"/>
        <end position="27"/>
    </location>
</feature>
<evidence type="ECO:0000313" key="8">
    <source>
        <dbReference type="Proteomes" id="UP000324022"/>
    </source>
</evidence>
<feature type="transmembrane region" description="Helical" evidence="6">
    <location>
        <begin position="204"/>
        <end position="227"/>
    </location>
</feature>
<evidence type="ECO:0000256" key="4">
    <source>
        <dbReference type="ARBA" id="ARBA00023136"/>
    </source>
</evidence>
<evidence type="ECO:0000256" key="1">
    <source>
        <dbReference type="ARBA" id="ARBA00004141"/>
    </source>
</evidence>
<feature type="transmembrane region" description="Helical" evidence="6">
    <location>
        <begin position="424"/>
        <end position="447"/>
    </location>
</feature>
<feature type="transmembrane region" description="Helical" evidence="6">
    <location>
        <begin position="512"/>
        <end position="534"/>
    </location>
</feature>
<comment type="subcellular location">
    <subcellularLocation>
        <location evidence="1">Membrane</location>
        <topology evidence="1">Multi-pass membrane protein</topology>
    </subcellularLocation>
</comment>
<proteinExistence type="predicted"/>
<dbReference type="InterPro" id="IPR036259">
    <property type="entry name" value="MFS_trans_sf"/>
</dbReference>
<feature type="transmembrane region" description="Helical" evidence="6">
    <location>
        <begin position="62"/>
        <end position="80"/>
    </location>
</feature>
<feature type="compositionally biased region" description="Low complexity" evidence="5">
    <location>
        <begin position="320"/>
        <end position="332"/>
    </location>
</feature>
<dbReference type="SUPFAM" id="SSF103473">
    <property type="entry name" value="MFS general substrate transporter"/>
    <property type="match status" value="1"/>
</dbReference>
<keyword evidence="3 6" id="KW-1133">Transmembrane helix</keyword>
<feature type="transmembrane region" description="Helical" evidence="6">
    <location>
        <begin position="586"/>
        <end position="607"/>
    </location>
</feature>
<protein>
    <submittedName>
        <fullName evidence="7">Uncharacterized protein</fullName>
    </submittedName>
</protein>
<name>A0A5C3DS71_9BASI</name>
<keyword evidence="2 6" id="KW-0812">Transmembrane</keyword>
<feature type="transmembrane region" description="Helical" evidence="6">
    <location>
        <begin position="286"/>
        <end position="303"/>
    </location>
</feature>
<feature type="region of interest" description="Disordered" evidence="5">
    <location>
        <begin position="314"/>
        <end position="352"/>
    </location>
</feature>